<dbReference type="Gene3D" id="3.40.30.10">
    <property type="entry name" value="Glutaredoxin"/>
    <property type="match status" value="1"/>
</dbReference>
<proteinExistence type="predicted"/>
<dbReference type="InterPro" id="IPR036249">
    <property type="entry name" value="Thioredoxin-like_sf"/>
</dbReference>
<dbReference type="Proteomes" id="UP000597206">
    <property type="component" value="Unassembled WGS sequence"/>
</dbReference>
<evidence type="ECO:0000313" key="2">
    <source>
        <dbReference type="Proteomes" id="UP000597206"/>
    </source>
</evidence>
<comment type="caution">
    <text evidence="1">The sequence shown here is derived from an EMBL/GenBank/DDBJ whole genome shotgun (WGS) entry which is preliminary data.</text>
</comment>
<reference evidence="1 2" key="1">
    <citation type="submission" date="2020-11" db="EMBL/GenBank/DDBJ databases">
        <title>Vibrio nitrifigilis sp. nov., a marine nitrogen-fixing bacterium isolated from the lagoon sediment of an islet inside an atoll.</title>
        <authorList>
            <person name="Wang L.-T."/>
            <person name="Shieh W.Y."/>
        </authorList>
    </citation>
    <scope>NUCLEOTIDE SEQUENCE [LARGE SCALE GENOMIC DNA]</scope>
    <source>
        <strain evidence="1 2">NFV-1</strain>
    </source>
</reference>
<dbReference type="RefSeq" id="WP_196123135.1">
    <property type="nucleotide sequence ID" value="NZ_JADPMR010000001.1"/>
</dbReference>
<accession>A0ABS0GDI2</accession>
<organism evidence="1 2">
    <name type="scientific">Vibrio nitrifigilis</name>
    <dbReference type="NCBI Taxonomy" id="2789781"/>
    <lineage>
        <taxon>Bacteria</taxon>
        <taxon>Pseudomonadati</taxon>
        <taxon>Pseudomonadota</taxon>
        <taxon>Gammaproteobacteria</taxon>
        <taxon>Vibrionales</taxon>
        <taxon>Vibrionaceae</taxon>
        <taxon>Vibrio</taxon>
    </lineage>
</organism>
<name>A0ABS0GDI2_9VIBR</name>
<gene>
    <name evidence="1" type="ORF">I1A42_07835</name>
</gene>
<dbReference type="InterPro" id="IPR008554">
    <property type="entry name" value="Glutaredoxin-like"/>
</dbReference>
<evidence type="ECO:0000313" key="1">
    <source>
        <dbReference type="EMBL" id="MBF9000469.1"/>
    </source>
</evidence>
<dbReference type="Pfam" id="PF05768">
    <property type="entry name" value="Glrx-like"/>
    <property type="match status" value="1"/>
</dbReference>
<keyword evidence="2" id="KW-1185">Reference proteome</keyword>
<sequence length="80" mass="9296">MITLFSTIGCHLCEMAYQQLQQAGVSHLVKIVDIADDEYLSARYGVTISVLQYAENELNWPFNFNELIQWLDRNGIDYHQ</sequence>
<dbReference type="EMBL" id="JADPMR010000001">
    <property type="protein sequence ID" value="MBF9000469.1"/>
    <property type="molecule type" value="Genomic_DNA"/>
</dbReference>
<protein>
    <submittedName>
        <fullName evidence="1">Glutaredoxin family protein</fullName>
    </submittedName>
</protein>
<dbReference type="SUPFAM" id="SSF52833">
    <property type="entry name" value="Thioredoxin-like"/>
    <property type="match status" value="1"/>
</dbReference>